<evidence type="ECO:0008006" key="7">
    <source>
        <dbReference type="Google" id="ProtNLM"/>
    </source>
</evidence>
<dbReference type="Gene3D" id="2.30.29.30">
    <property type="entry name" value="Pleckstrin-homology domain (PH domain)/Phosphotyrosine-binding domain (PTB)"/>
    <property type="match status" value="1"/>
</dbReference>
<feature type="domain" description="USP" evidence="4">
    <location>
        <begin position="183"/>
        <end position="527"/>
    </location>
</feature>
<keyword evidence="1" id="KW-0833">Ubl conjugation pathway</keyword>
<dbReference type="OrthoDB" id="205782at2759"/>
<protein>
    <recommendedName>
        <fullName evidence="7">USP domain-containing protein</fullName>
    </recommendedName>
</protein>
<dbReference type="Pfam" id="PF00443">
    <property type="entry name" value="UCH"/>
    <property type="match status" value="1"/>
</dbReference>
<dbReference type="SUPFAM" id="SSF50729">
    <property type="entry name" value="PH domain-like"/>
    <property type="match status" value="1"/>
</dbReference>
<dbReference type="SUPFAM" id="SSF54001">
    <property type="entry name" value="Cysteine proteinases"/>
    <property type="match status" value="1"/>
</dbReference>
<evidence type="ECO:0000313" key="6">
    <source>
        <dbReference type="Proteomes" id="UP000053237"/>
    </source>
</evidence>
<dbReference type="InterPro" id="IPR011993">
    <property type="entry name" value="PH-like_dom_sf"/>
</dbReference>
<dbReference type="GO" id="GO:0004843">
    <property type="term" value="F:cysteine-type deubiquitinase activity"/>
    <property type="evidence" value="ECO:0007669"/>
    <property type="project" value="InterPro"/>
</dbReference>
<comment type="caution">
    <text evidence="5">The sequence shown here is derived from an EMBL/GenBank/DDBJ whole genome shotgun (WGS) entry which is preliminary data.</text>
</comment>
<dbReference type="AlphaFoldDB" id="A0A024GSA4"/>
<dbReference type="Gene3D" id="1.10.8.10">
    <property type="entry name" value="DNA helicase RuvA subunit, C-terminal domain"/>
    <property type="match status" value="1"/>
</dbReference>
<dbReference type="PROSITE" id="PS50235">
    <property type="entry name" value="USP_3"/>
    <property type="match status" value="1"/>
</dbReference>
<organism evidence="5 6">
    <name type="scientific">Albugo candida</name>
    <dbReference type="NCBI Taxonomy" id="65357"/>
    <lineage>
        <taxon>Eukaryota</taxon>
        <taxon>Sar</taxon>
        <taxon>Stramenopiles</taxon>
        <taxon>Oomycota</taxon>
        <taxon>Peronosporomycetes</taxon>
        <taxon>Albuginales</taxon>
        <taxon>Albuginaceae</taxon>
        <taxon>Albugo</taxon>
    </lineage>
</organism>
<dbReference type="CDD" id="cd14270">
    <property type="entry name" value="UBA"/>
    <property type="match status" value="1"/>
</dbReference>
<dbReference type="Gene3D" id="3.90.70.10">
    <property type="entry name" value="Cysteine proteinases"/>
    <property type="match status" value="1"/>
</dbReference>
<dbReference type="InterPro" id="IPR028889">
    <property type="entry name" value="USP"/>
</dbReference>
<dbReference type="InterPro" id="IPR001394">
    <property type="entry name" value="Peptidase_C19_UCH"/>
</dbReference>
<evidence type="ECO:0000313" key="5">
    <source>
        <dbReference type="EMBL" id="CCI49803.1"/>
    </source>
</evidence>
<dbReference type="PANTHER" id="PTHR22975">
    <property type="entry name" value="UBIQUITIN SPECIFIC PROTEINASE"/>
    <property type="match status" value="1"/>
</dbReference>
<evidence type="ECO:0000256" key="2">
    <source>
        <dbReference type="ARBA" id="ARBA00022801"/>
    </source>
</evidence>
<reference evidence="5 6" key="1">
    <citation type="submission" date="2012-05" db="EMBL/GenBank/DDBJ databases">
        <title>Recombination and specialization in a pathogen metapopulation.</title>
        <authorList>
            <person name="Gardiner A."/>
            <person name="Kemen E."/>
            <person name="Schultz-Larsen T."/>
            <person name="MacLean D."/>
            <person name="Van Oosterhout C."/>
            <person name="Jones J.D.G."/>
        </authorList>
    </citation>
    <scope>NUCLEOTIDE SEQUENCE [LARGE SCALE GENOMIC DNA]</scope>
    <source>
        <strain evidence="5 6">Ac Nc2</strain>
    </source>
</reference>
<dbReference type="InterPro" id="IPR015940">
    <property type="entry name" value="UBA"/>
</dbReference>
<dbReference type="Proteomes" id="UP000053237">
    <property type="component" value="Unassembled WGS sequence"/>
</dbReference>
<dbReference type="PANTHER" id="PTHR22975:SF9">
    <property type="entry name" value="ECHINUS SPLICE FORM 3"/>
    <property type="match status" value="1"/>
</dbReference>
<dbReference type="GO" id="GO:0016579">
    <property type="term" value="P:protein deubiquitination"/>
    <property type="evidence" value="ECO:0007669"/>
    <property type="project" value="InterPro"/>
</dbReference>
<sequence>MPTSAESDSDQLRTIIGAEKHCMAPFVNKSDEILCHGWLHIKTRSMMNVRPRHLRYCVVYKDDGILLTFRVQPSSQELVGVIRPLRKYCIKNVREWNLRKCGFFLTVIKSNENVERVLEITLPSSASMNEWRRAFLIMTEPLAERKQVLCKLNGSLEFDTSIDASLVETKQPNFWVKGASIHRGLLNNTGENNCFLNVIIQSFWHLQPMRHFLLNAEIKNDTKSVETSVLRALQTIMIEYDDTSSGSLHSRGLRKGLSVLYKADKNFQEGMMYDAEETLLALLNLMHQQTDVTELDQNKENTALVRTLTRLIRNDAYNDTSPTIFDQHSIPHVVFSHQMYDRFVCSICQHATSWELSSNLVFTTYASDFLDKSFSSMEDLLRHVSSSETTTSCTSGKCTGTNQKKRSIYRFPMVFTISILWSTASASCKQVETLMSNITNRLDLAKAFVAGGPAAHLYRGGIRTTYRLRGFVCYYGKHYVAIFYSTTHKIWLLFDDSRVVEVGTWSQVVAKCLKGRSQPVLLFYELPDRRKDSSVNIIDDVYRTSTSDRTWPLGSLDSVSEVPDEIIEWNGAVALPIEPEDQTSSPSQSKTVIIQVKGDQDREHLQATFKFHQDITPVSSAIAVQPRLAAMRIPLQSNEYDVMYTDENRILGLLLAKFDGVLTIVGFPRDSSGDMFGAESSGKIKILDSFVHANGHILHQYSVKRAIQMLRAQQRPLIIRLKRSTKTKSLLEMGFSNEMVTNALLNSNGDMEAASHYCIEKA</sequence>
<evidence type="ECO:0000256" key="1">
    <source>
        <dbReference type="ARBA" id="ARBA00022786"/>
    </source>
</evidence>
<dbReference type="SUPFAM" id="SSF46934">
    <property type="entry name" value="UBA-like"/>
    <property type="match status" value="1"/>
</dbReference>
<dbReference type="InterPro" id="IPR009060">
    <property type="entry name" value="UBA-like_sf"/>
</dbReference>
<proteinExistence type="predicted"/>
<name>A0A024GSA4_9STRA</name>
<dbReference type="CDD" id="cd02257">
    <property type="entry name" value="Peptidase_C19"/>
    <property type="match status" value="1"/>
</dbReference>
<keyword evidence="6" id="KW-1185">Reference proteome</keyword>
<feature type="domain" description="UBA" evidence="3">
    <location>
        <begin position="720"/>
        <end position="761"/>
    </location>
</feature>
<dbReference type="InterPro" id="IPR052398">
    <property type="entry name" value="Ubiquitin_hydrolase_53/54"/>
</dbReference>
<dbReference type="SMART" id="SM00165">
    <property type="entry name" value="UBA"/>
    <property type="match status" value="1"/>
</dbReference>
<dbReference type="InParanoid" id="A0A024GSA4"/>
<accession>A0A024GSA4</accession>
<dbReference type="PROSITE" id="PS50030">
    <property type="entry name" value="UBA"/>
    <property type="match status" value="1"/>
</dbReference>
<gene>
    <name evidence="5" type="ORF">BN9_112490</name>
</gene>
<dbReference type="InterPro" id="IPR038765">
    <property type="entry name" value="Papain-like_cys_pep_sf"/>
</dbReference>
<keyword evidence="2" id="KW-0378">Hydrolase</keyword>
<dbReference type="EMBL" id="CAIX01000346">
    <property type="protein sequence ID" value="CCI49803.1"/>
    <property type="molecule type" value="Genomic_DNA"/>
</dbReference>
<evidence type="ECO:0000259" key="3">
    <source>
        <dbReference type="PROSITE" id="PS50030"/>
    </source>
</evidence>
<evidence type="ECO:0000259" key="4">
    <source>
        <dbReference type="PROSITE" id="PS50235"/>
    </source>
</evidence>